<gene>
    <name evidence="1" type="ORF">SAMN05877753_106238</name>
</gene>
<dbReference type="CDD" id="cd02513">
    <property type="entry name" value="CMP-NeuAc_Synthase"/>
    <property type="match status" value="1"/>
</dbReference>
<reference evidence="1 2" key="1">
    <citation type="submission" date="2017-08" db="EMBL/GenBank/DDBJ databases">
        <authorList>
            <person name="de Groot N.N."/>
        </authorList>
    </citation>
    <scope>NUCLEOTIDE SEQUENCE [LARGE SCALE GENOMIC DNA]</scope>
    <source>
        <strain evidence="1 2">JC228</strain>
    </source>
</reference>
<name>A0A285D135_9BACI</name>
<dbReference type="InterPro" id="IPR029044">
    <property type="entry name" value="Nucleotide-diphossugar_trans"/>
</dbReference>
<sequence>MINGKKVLAIIPARGGSKGVKKKNIRLLGGKPLIAWTIEVAKKSIYLDKIMVTTDDEEIMKVSEEWGADVPFKRPASLAQDDTPGIEPILHAIDYFPEYEYIVLLQPTSPLRKVIDIDNAIEICVKNNLNSCVSVTKSGTPPDWIYKIDNNGYLTPLFIENDFPYQRQKASVTYELNGAVYVSKAESLKETKSFLQELTFPYVMPGERSVDIDTIEDFMYCEYLLKDRI</sequence>
<dbReference type="SUPFAM" id="SSF53448">
    <property type="entry name" value="Nucleotide-diphospho-sugar transferases"/>
    <property type="match status" value="1"/>
</dbReference>
<dbReference type="PANTHER" id="PTHR21485:SF6">
    <property type="entry name" value="N-ACYLNEURAMINATE CYTIDYLYLTRANSFERASE-RELATED"/>
    <property type="match status" value="1"/>
</dbReference>
<dbReference type="Pfam" id="PF02348">
    <property type="entry name" value="CTP_transf_3"/>
    <property type="match status" value="1"/>
</dbReference>
<dbReference type="Proteomes" id="UP000219546">
    <property type="component" value="Unassembled WGS sequence"/>
</dbReference>
<dbReference type="EMBL" id="OAOP01000006">
    <property type="protein sequence ID" value="SNX72883.1"/>
    <property type="molecule type" value="Genomic_DNA"/>
</dbReference>
<dbReference type="PANTHER" id="PTHR21485">
    <property type="entry name" value="HAD SUPERFAMILY MEMBERS CMAS AND KDSC"/>
    <property type="match status" value="1"/>
</dbReference>
<evidence type="ECO:0000313" key="1">
    <source>
        <dbReference type="EMBL" id="SNX72883.1"/>
    </source>
</evidence>
<keyword evidence="1" id="KW-0548">Nucleotidyltransferase</keyword>
<dbReference type="OrthoDB" id="9805604at2"/>
<dbReference type="Gene3D" id="3.90.550.10">
    <property type="entry name" value="Spore Coat Polysaccharide Biosynthesis Protein SpsA, Chain A"/>
    <property type="match status" value="1"/>
</dbReference>
<dbReference type="RefSeq" id="WP_097159389.1">
    <property type="nucleotide sequence ID" value="NZ_JBEPMQ010000005.1"/>
</dbReference>
<keyword evidence="2" id="KW-1185">Reference proteome</keyword>
<protein>
    <submittedName>
        <fullName evidence="1">N-acylneuraminate cytidylyltransferase</fullName>
    </submittedName>
</protein>
<accession>A0A285D135</accession>
<keyword evidence="1" id="KW-0808">Transferase</keyword>
<dbReference type="AlphaFoldDB" id="A0A285D135"/>
<dbReference type="InterPro" id="IPR003329">
    <property type="entry name" value="Cytidylyl_trans"/>
</dbReference>
<dbReference type="InterPro" id="IPR050793">
    <property type="entry name" value="CMP-NeuNAc_synthase"/>
</dbReference>
<organism evidence="1 2">
    <name type="scientific">Bacillus oleivorans</name>
    <dbReference type="NCBI Taxonomy" id="1448271"/>
    <lineage>
        <taxon>Bacteria</taxon>
        <taxon>Bacillati</taxon>
        <taxon>Bacillota</taxon>
        <taxon>Bacilli</taxon>
        <taxon>Bacillales</taxon>
        <taxon>Bacillaceae</taxon>
        <taxon>Bacillus</taxon>
    </lineage>
</organism>
<proteinExistence type="predicted"/>
<evidence type="ECO:0000313" key="2">
    <source>
        <dbReference type="Proteomes" id="UP000219546"/>
    </source>
</evidence>
<dbReference type="GO" id="GO:0008781">
    <property type="term" value="F:N-acylneuraminate cytidylyltransferase activity"/>
    <property type="evidence" value="ECO:0007669"/>
    <property type="project" value="TreeGrafter"/>
</dbReference>